<feature type="coiled-coil region" evidence="1">
    <location>
        <begin position="147"/>
        <end position="181"/>
    </location>
</feature>
<feature type="region of interest" description="Disordered" evidence="2">
    <location>
        <begin position="31"/>
        <end position="62"/>
    </location>
</feature>
<gene>
    <name evidence="3" type="ORF">PGLA2088_LOCUS5387</name>
</gene>
<protein>
    <submittedName>
        <fullName evidence="3">Uncharacterized protein</fullName>
    </submittedName>
</protein>
<accession>A0A813IB48</accession>
<keyword evidence="1" id="KW-0175">Coiled coil</keyword>
<feature type="compositionally biased region" description="Acidic residues" evidence="2">
    <location>
        <begin position="342"/>
        <end position="353"/>
    </location>
</feature>
<feature type="region of interest" description="Disordered" evidence="2">
    <location>
        <begin position="195"/>
        <end position="225"/>
    </location>
</feature>
<organism evidence="3 4">
    <name type="scientific">Polarella glacialis</name>
    <name type="common">Dinoflagellate</name>
    <dbReference type="NCBI Taxonomy" id="89957"/>
    <lineage>
        <taxon>Eukaryota</taxon>
        <taxon>Sar</taxon>
        <taxon>Alveolata</taxon>
        <taxon>Dinophyceae</taxon>
        <taxon>Suessiales</taxon>
        <taxon>Suessiaceae</taxon>
        <taxon>Polarella</taxon>
    </lineage>
</organism>
<dbReference type="AlphaFoldDB" id="A0A813IB48"/>
<evidence type="ECO:0000256" key="2">
    <source>
        <dbReference type="SAM" id="MobiDB-lite"/>
    </source>
</evidence>
<comment type="caution">
    <text evidence="3">The sequence shown here is derived from an EMBL/GenBank/DDBJ whole genome shotgun (WGS) entry which is preliminary data.</text>
</comment>
<reference evidence="3" key="1">
    <citation type="submission" date="2021-02" db="EMBL/GenBank/DDBJ databases">
        <authorList>
            <person name="Dougan E. K."/>
            <person name="Rhodes N."/>
            <person name="Thang M."/>
            <person name="Chan C."/>
        </authorList>
    </citation>
    <scope>NUCLEOTIDE SEQUENCE</scope>
</reference>
<feature type="compositionally biased region" description="Acidic residues" evidence="2">
    <location>
        <begin position="317"/>
        <end position="330"/>
    </location>
</feature>
<evidence type="ECO:0000313" key="4">
    <source>
        <dbReference type="Proteomes" id="UP000626109"/>
    </source>
</evidence>
<evidence type="ECO:0000256" key="1">
    <source>
        <dbReference type="SAM" id="Coils"/>
    </source>
</evidence>
<proteinExistence type="predicted"/>
<name>A0A813IB48_POLGL</name>
<feature type="compositionally biased region" description="Basic and acidic residues" evidence="2">
    <location>
        <begin position="51"/>
        <end position="62"/>
    </location>
</feature>
<evidence type="ECO:0000313" key="3">
    <source>
        <dbReference type="EMBL" id="CAE8647098.1"/>
    </source>
</evidence>
<feature type="region of interest" description="Disordered" evidence="2">
    <location>
        <begin position="279"/>
        <end position="353"/>
    </location>
</feature>
<feature type="compositionally biased region" description="Low complexity" evidence="2">
    <location>
        <begin position="207"/>
        <end position="218"/>
    </location>
</feature>
<dbReference type="EMBL" id="CAJNNW010005117">
    <property type="protein sequence ID" value="CAE8647098.1"/>
    <property type="molecule type" value="Genomic_DNA"/>
</dbReference>
<dbReference type="Proteomes" id="UP000626109">
    <property type="component" value="Unassembled WGS sequence"/>
</dbReference>
<sequence length="353" mass="39823">MAQGSDAVERHQATATRLRGEIQQLVKQAQVLLHGEPDARRPSAPRQPNPRRTEREQELEQALEKADWFRREIKRMRQELDSRDHLSAGPADPRERDPMRLYNILVDKRRELEEVQHCSLGLERSAKAQRKAEAAQSALRPEVESRLLRAKKEVEVQKRQNVKLQADRLKLSNARKAAEEDLRSDGIDLRREAALLRPPKPPGGGNPAAAGQAAMEEPPSLRQLRSNVNILREAVRQDERRHRAALKADGVEVDFAALHVQGLQKTVAEREAEIAKLRGVVGGGGDEMRNRPQPGPEVQLSERSEGAAEGNRSSDGGDLEEDEAEEDAEEEFIRRHRNGPSYEDEEEEDRIDS</sequence>